<keyword evidence="9" id="KW-1015">Disulfide bond</keyword>
<comment type="subcellular location">
    <subcellularLocation>
        <location evidence="2">Secreted</location>
    </subcellularLocation>
</comment>
<keyword evidence="5 13" id="KW-0732">Signal</keyword>
<gene>
    <name evidence="14" type="ORF">BDP27DRAFT_1372961</name>
</gene>
<proteinExistence type="inferred from homology"/>
<evidence type="ECO:0000256" key="8">
    <source>
        <dbReference type="ARBA" id="ARBA00023033"/>
    </source>
</evidence>
<evidence type="ECO:0000256" key="13">
    <source>
        <dbReference type="SAM" id="SignalP"/>
    </source>
</evidence>
<feature type="compositionally biased region" description="Basic residues" evidence="12">
    <location>
        <begin position="460"/>
        <end position="474"/>
    </location>
</feature>
<keyword evidence="10" id="KW-0325">Glycoprotein</keyword>
<evidence type="ECO:0000313" key="15">
    <source>
        <dbReference type="Proteomes" id="UP000772434"/>
    </source>
</evidence>
<accession>A0A9P5TXJ7</accession>
<dbReference type="Proteomes" id="UP000772434">
    <property type="component" value="Unassembled WGS sequence"/>
</dbReference>
<keyword evidence="15" id="KW-1185">Reference proteome</keyword>
<comment type="cofactor">
    <cofactor evidence="1">
        <name>Cu(2+)</name>
        <dbReference type="ChEBI" id="CHEBI:29036"/>
    </cofactor>
</comment>
<feature type="compositionally biased region" description="Low complexity" evidence="12">
    <location>
        <begin position="285"/>
        <end position="435"/>
    </location>
</feature>
<evidence type="ECO:0000256" key="11">
    <source>
        <dbReference type="ARBA" id="ARBA00046340"/>
    </source>
</evidence>
<evidence type="ECO:0000256" key="9">
    <source>
        <dbReference type="ARBA" id="ARBA00023157"/>
    </source>
</evidence>
<evidence type="ECO:0000256" key="6">
    <source>
        <dbReference type="ARBA" id="ARBA00023002"/>
    </source>
</evidence>
<dbReference type="InterPro" id="IPR054497">
    <property type="entry name" value="LPMO_AA14"/>
</dbReference>
<keyword evidence="4" id="KW-0479">Metal-binding</keyword>
<organism evidence="14 15">
    <name type="scientific">Rhodocollybia butyracea</name>
    <dbReference type="NCBI Taxonomy" id="206335"/>
    <lineage>
        <taxon>Eukaryota</taxon>
        <taxon>Fungi</taxon>
        <taxon>Dikarya</taxon>
        <taxon>Basidiomycota</taxon>
        <taxon>Agaricomycotina</taxon>
        <taxon>Agaricomycetes</taxon>
        <taxon>Agaricomycetidae</taxon>
        <taxon>Agaricales</taxon>
        <taxon>Marasmiineae</taxon>
        <taxon>Omphalotaceae</taxon>
        <taxon>Rhodocollybia</taxon>
    </lineage>
</organism>
<keyword evidence="8" id="KW-0503">Monooxygenase</keyword>
<reference evidence="14" key="1">
    <citation type="submission" date="2020-11" db="EMBL/GenBank/DDBJ databases">
        <authorList>
            <consortium name="DOE Joint Genome Institute"/>
            <person name="Ahrendt S."/>
            <person name="Riley R."/>
            <person name="Andreopoulos W."/>
            <person name="Labutti K."/>
            <person name="Pangilinan J."/>
            <person name="Ruiz-Duenas F.J."/>
            <person name="Barrasa J.M."/>
            <person name="Sanchez-Garcia M."/>
            <person name="Camarero S."/>
            <person name="Miyauchi S."/>
            <person name="Serrano A."/>
            <person name="Linde D."/>
            <person name="Babiker R."/>
            <person name="Drula E."/>
            <person name="Ayuso-Fernandez I."/>
            <person name="Pacheco R."/>
            <person name="Padilla G."/>
            <person name="Ferreira P."/>
            <person name="Barriuso J."/>
            <person name="Kellner H."/>
            <person name="Castanera R."/>
            <person name="Alfaro M."/>
            <person name="Ramirez L."/>
            <person name="Pisabarro A.G."/>
            <person name="Kuo A."/>
            <person name="Tritt A."/>
            <person name="Lipzen A."/>
            <person name="He G."/>
            <person name="Yan M."/>
            <person name="Ng V."/>
            <person name="Cullen D."/>
            <person name="Martin F."/>
            <person name="Rosso M.-N."/>
            <person name="Henrissat B."/>
            <person name="Hibbett D."/>
            <person name="Martinez A.T."/>
            <person name="Grigoriev I.V."/>
        </authorList>
    </citation>
    <scope>NUCLEOTIDE SEQUENCE</scope>
    <source>
        <strain evidence="14">AH 40177</strain>
    </source>
</reference>
<dbReference type="GO" id="GO:0004497">
    <property type="term" value="F:monooxygenase activity"/>
    <property type="evidence" value="ECO:0007669"/>
    <property type="project" value="UniProtKB-KW"/>
</dbReference>
<evidence type="ECO:0000256" key="5">
    <source>
        <dbReference type="ARBA" id="ARBA00022729"/>
    </source>
</evidence>
<dbReference type="EMBL" id="JADNRY010000411">
    <property type="protein sequence ID" value="KAF9056913.1"/>
    <property type="molecule type" value="Genomic_DNA"/>
</dbReference>
<evidence type="ECO:0000256" key="2">
    <source>
        <dbReference type="ARBA" id="ARBA00004613"/>
    </source>
</evidence>
<dbReference type="AlphaFoldDB" id="A0A9P5TXJ7"/>
<comment type="caution">
    <text evidence="14">The sequence shown here is derived from an EMBL/GenBank/DDBJ whole genome shotgun (WGS) entry which is preliminary data.</text>
</comment>
<dbReference type="GO" id="GO:0046872">
    <property type="term" value="F:metal ion binding"/>
    <property type="evidence" value="ECO:0007669"/>
    <property type="project" value="UniProtKB-KW"/>
</dbReference>
<feature type="chain" id="PRO_5040193992" evidence="13">
    <location>
        <begin position="20"/>
        <end position="474"/>
    </location>
</feature>
<keyword evidence="7" id="KW-0186">Copper</keyword>
<feature type="compositionally biased region" description="Basic and acidic residues" evidence="12">
    <location>
        <begin position="445"/>
        <end position="459"/>
    </location>
</feature>
<protein>
    <submittedName>
        <fullName evidence="14">Uncharacterized protein</fullName>
    </submittedName>
</protein>
<evidence type="ECO:0000256" key="12">
    <source>
        <dbReference type="SAM" id="MobiDB-lite"/>
    </source>
</evidence>
<keyword evidence="3" id="KW-0964">Secreted</keyword>
<evidence type="ECO:0000256" key="7">
    <source>
        <dbReference type="ARBA" id="ARBA00023008"/>
    </source>
</evidence>
<feature type="signal peptide" evidence="13">
    <location>
        <begin position="1"/>
        <end position="19"/>
    </location>
</feature>
<dbReference type="Pfam" id="PF22810">
    <property type="entry name" value="LPMO_AA14"/>
    <property type="match status" value="1"/>
</dbReference>
<dbReference type="OrthoDB" id="2019572at2759"/>
<dbReference type="GO" id="GO:0005576">
    <property type="term" value="C:extracellular region"/>
    <property type="evidence" value="ECO:0007669"/>
    <property type="project" value="UniProtKB-SubCell"/>
</dbReference>
<sequence length="474" mass="48701">MRSVVLAAAIGLWAASANAHLAIFTKGMWCQNGTDGNNLNSDDPVTPLYELEQDQWWFHAVNGCNNRPPADGDILSLPAGSSVTVEIAANQGYTSLSFGGQFASDWPDGQTYPDNVPTCITTPNMHTQNQSMAAGTALAIAYVSDIADVTPENLVVFSVAYNTPWKRMTTYDIPADMPACPEGGCICGWGWIPNACGQANIYHEAIRCTVTGATSTTPVGTPQPPVWCEDDPSACVTGPKQMLYWHQASGNNIEVTGTDLAGELKSPAYNAKCGFADGAQNDIFTGSGTVSPPPSSSAASQSSSSATTSSTADSNESSSSSDSSSSSATSAASSDSSATSAASSDSGSSSDGSSPTSDAAPTPTPNSNSDLSNSDSSDSGSNSDAPDSFPSSIPSSLTSSSTISAESLVAVTAAASSTTTTSTSTTTDTAASSSSPTRNCKPRKRSEPVAERRAVDHRAVSAHRRKAHQRLGFD</sequence>
<evidence type="ECO:0000313" key="14">
    <source>
        <dbReference type="EMBL" id="KAF9056913.1"/>
    </source>
</evidence>
<comment type="similarity">
    <text evidence="11">Belongs to the polysaccharide monooxygenase AA14 family.</text>
</comment>
<keyword evidence="6" id="KW-0560">Oxidoreductase</keyword>
<evidence type="ECO:0000256" key="3">
    <source>
        <dbReference type="ARBA" id="ARBA00022525"/>
    </source>
</evidence>
<evidence type="ECO:0000256" key="10">
    <source>
        <dbReference type="ARBA" id="ARBA00023180"/>
    </source>
</evidence>
<evidence type="ECO:0000256" key="1">
    <source>
        <dbReference type="ARBA" id="ARBA00001973"/>
    </source>
</evidence>
<feature type="region of interest" description="Disordered" evidence="12">
    <location>
        <begin position="284"/>
        <end position="474"/>
    </location>
</feature>
<evidence type="ECO:0000256" key="4">
    <source>
        <dbReference type="ARBA" id="ARBA00022723"/>
    </source>
</evidence>
<name>A0A9P5TXJ7_9AGAR</name>